<reference evidence="2" key="1">
    <citation type="submission" date="2020-11" db="EMBL/GenBank/DDBJ databases">
        <authorList>
            <consortium name="DOE Joint Genome Institute"/>
            <person name="Ahrendt S."/>
            <person name="Riley R."/>
            <person name="Andreopoulos W."/>
            <person name="Labutti K."/>
            <person name="Pangilinan J."/>
            <person name="Ruiz-Duenas F.J."/>
            <person name="Barrasa J.M."/>
            <person name="Sanchez-Garcia M."/>
            <person name="Camarero S."/>
            <person name="Miyauchi S."/>
            <person name="Serrano A."/>
            <person name="Linde D."/>
            <person name="Babiker R."/>
            <person name="Drula E."/>
            <person name="Ayuso-Fernandez I."/>
            <person name="Pacheco R."/>
            <person name="Padilla G."/>
            <person name="Ferreira P."/>
            <person name="Barriuso J."/>
            <person name="Kellner H."/>
            <person name="Castanera R."/>
            <person name="Alfaro M."/>
            <person name="Ramirez L."/>
            <person name="Pisabarro A.G."/>
            <person name="Kuo A."/>
            <person name="Tritt A."/>
            <person name="Lipzen A."/>
            <person name="He G."/>
            <person name="Yan M."/>
            <person name="Ng V."/>
            <person name="Cullen D."/>
            <person name="Martin F."/>
            <person name="Rosso M.-N."/>
            <person name="Henrissat B."/>
            <person name="Hibbett D."/>
            <person name="Martinez A.T."/>
            <person name="Grigoriev I.V."/>
        </authorList>
    </citation>
    <scope>NUCLEOTIDE SEQUENCE</scope>
    <source>
        <strain evidence="2">ATCC 90797</strain>
    </source>
</reference>
<name>A0A9P5ZLA7_PLEER</name>
<protein>
    <submittedName>
        <fullName evidence="2">Uncharacterized protein</fullName>
    </submittedName>
</protein>
<feature type="region of interest" description="Disordered" evidence="1">
    <location>
        <begin position="59"/>
        <end position="94"/>
    </location>
</feature>
<evidence type="ECO:0000313" key="2">
    <source>
        <dbReference type="EMBL" id="KAF9490173.1"/>
    </source>
</evidence>
<comment type="caution">
    <text evidence="2">The sequence shown here is derived from an EMBL/GenBank/DDBJ whole genome shotgun (WGS) entry which is preliminary data.</text>
</comment>
<dbReference type="EMBL" id="MU154648">
    <property type="protein sequence ID" value="KAF9490173.1"/>
    <property type="molecule type" value="Genomic_DNA"/>
</dbReference>
<evidence type="ECO:0000256" key="1">
    <source>
        <dbReference type="SAM" id="MobiDB-lite"/>
    </source>
</evidence>
<gene>
    <name evidence="2" type="ORF">BDN71DRAFT_1511519</name>
</gene>
<evidence type="ECO:0000313" key="3">
    <source>
        <dbReference type="Proteomes" id="UP000807025"/>
    </source>
</evidence>
<feature type="compositionally biased region" description="Basic and acidic residues" evidence="1">
    <location>
        <begin position="76"/>
        <end position="89"/>
    </location>
</feature>
<dbReference type="AlphaFoldDB" id="A0A9P5ZLA7"/>
<sequence length="145" mass="16264">MSLLTSNEYVGRLELENVEDRTQSVASAAVTIFDATAAWPWEWEWLSVHGYRSLVARRTQNADSRTGEDGTWQAERGARGNAERHERRTQGKRRRSPECAGRFVPFLEVSVCVTVTVRKAIAVASGRFNLSVVFRLGLRSVGHSD</sequence>
<organism evidence="2 3">
    <name type="scientific">Pleurotus eryngii</name>
    <name type="common">Boletus of the steppes</name>
    <dbReference type="NCBI Taxonomy" id="5323"/>
    <lineage>
        <taxon>Eukaryota</taxon>
        <taxon>Fungi</taxon>
        <taxon>Dikarya</taxon>
        <taxon>Basidiomycota</taxon>
        <taxon>Agaricomycotina</taxon>
        <taxon>Agaricomycetes</taxon>
        <taxon>Agaricomycetidae</taxon>
        <taxon>Agaricales</taxon>
        <taxon>Pleurotineae</taxon>
        <taxon>Pleurotaceae</taxon>
        <taxon>Pleurotus</taxon>
    </lineage>
</organism>
<proteinExistence type="predicted"/>
<accession>A0A9P5ZLA7</accession>
<keyword evidence="3" id="KW-1185">Reference proteome</keyword>
<dbReference type="Proteomes" id="UP000807025">
    <property type="component" value="Unassembled WGS sequence"/>
</dbReference>